<evidence type="ECO:0000313" key="3">
    <source>
        <dbReference type="Proteomes" id="UP000708208"/>
    </source>
</evidence>
<evidence type="ECO:0000256" key="1">
    <source>
        <dbReference type="SAM" id="MobiDB-lite"/>
    </source>
</evidence>
<gene>
    <name evidence="2" type="ORF">AFUS01_LOCUS11244</name>
</gene>
<proteinExistence type="predicted"/>
<dbReference type="Proteomes" id="UP000708208">
    <property type="component" value="Unassembled WGS sequence"/>
</dbReference>
<organism evidence="2 3">
    <name type="scientific">Allacma fusca</name>
    <dbReference type="NCBI Taxonomy" id="39272"/>
    <lineage>
        <taxon>Eukaryota</taxon>
        <taxon>Metazoa</taxon>
        <taxon>Ecdysozoa</taxon>
        <taxon>Arthropoda</taxon>
        <taxon>Hexapoda</taxon>
        <taxon>Collembola</taxon>
        <taxon>Symphypleona</taxon>
        <taxon>Sminthuridae</taxon>
        <taxon>Allacma</taxon>
    </lineage>
</organism>
<dbReference type="AlphaFoldDB" id="A0A8J2NQL8"/>
<feature type="non-terminal residue" evidence="2">
    <location>
        <position position="1"/>
    </location>
</feature>
<feature type="region of interest" description="Disordered" evidence="1">
    <location>
        <begin position="1"/>
        <end position="45"/>
    </location>
</feature>
<feature type="compositionally biased region" description="Basic and acidic residues" evidence="1">
    <location>
        <begin position="25"/>
        <end position="35"/>
    </location>
</feature>
<protein>
    <submittedName>
        <fullName evidence="2">Uncharacterized protein</fullName>
    </submittedName>
</protein>
<accession>A0A8J2NQL8</accession>
<name>A0A8J2NQL8_9HEXA</name>
<comment type="caution">
    <text evidence="2">The sequence shown here is derived from an EMBL/GenBank/DDBJ whole genome shotgun (WGS) entry which is preliminary data.</text>
</comment>
<feature type="compositionally biased region" description="Polar residues" evidence="1">
    <location>
        <begin position="1"/>
        <end position="22"/>
    </location>
</feature>
<keyword evidence="3" id="KW-1185">Reference proteome</keyword>
<reference evidence="2" key="1">
    <citation type="submission" date="2021-06" db="EMBL/GenBank/DDBJ databases">
        <authorList>
            <person name="Hodson N. C."/>
            <person name="Mongue J. A."/>
            <person name="Jaron S. K."/>
        </authorList>
    </citation>
    <scope>NUCLEOTIDE SEQUENCE</scope>
</reference>
<evidence type="ECO:0000313" key="2">
    <source>
        <dbReference type="EMBL" id="CAG7722071.1"/>
    </source>
</evidence>
<sequence>KSQVTDNGYGTSFSEAAVSSSDFKGGVEDKTRNDPSDETAAILNGLFSDIDPPNRLY</sequence>
<dbReference type="EMBL" id="CAJVCH010085808">
    <property type="protein sequence ID" value="CAG7722071.1"/>
    <property type="molecule type" value="Genomic_DNA"/>
</dbReference>